<proteinExistence type="predicted"/>
<evidence type="ECO:0000313" key="1">
    <source>
        <dbReference type="EMBL" id="MBX14279.1"/>
    </source>
</evidence>
<organism evidence="1">
    <name type="scientific">Rhizophora mucronata</name>
    <name type="common">Asiatic mangrove</name>
    <dbReference type="NCBI Taxonomy" id="61149"/>
    <lineage>
        <taxon>Eukaryota</taxon>
        <taxon>Viridiplantae</taxon>
        <taxon>Streptophyta</taxon>
        <taxon>Embryophyta</taxon>
        <taxon>Tracheophyta</taxon>
        <taxon>Spermatophyta</taxon>
        <taxon>Magnoliopsida</taxon>
        <taxon>eudicotyledons</taxon>
        <taxon>Gunneridae</taxon>
        <taxon>Pentapetalae</taxon>
        <taxon>rosids</taxon>
        <taxon>fabids</taxon>
        <taxon>Malpighiales</taxon>
        <taxon>Rhizophoraceae</taxon>
        <taxon>Rhizophora</taxon>
    </lineage>
</organism>
<dbReference type="EMBL" id="GGEC01033795">
    <property type="protein sequence ID" value="MBX14279.1"/>
    <property type="molecule type" value="Transcribed_RNA"/>
</dbReference>
<accession>A0A2P2L8J1</accession>
<sequence length="48" mass="5502">MFVVCLTCSLEGKRSCSLSFALNEQDYKTNRRTNGKRSNYFMVILGYG</sequence>
<protein>
    <submittedName>
        <fullName evidence="1">Phosphatase 2C family protein</fullName>
    </submittedName>
</protein>
<reference evidence="1" key="1">
    <citation type="submission" date="2018-02" db="EMBL/GenBank/DDBJ databases">
        <title>Rhizophora mucronata_Transcriptome.</title>
        <authorList>
            <person name="Meera S.P."/>
            <person name="Sreeshan A."/>
            <person name="Augustine A."/>
        </authorList>
    </citation>
    <scope>NUCLEOTIDE SEQUENCE</scope>
    <source>
        <tissue evidence="1">Leaf</tissue>
    </source>
</reference>
<name>A0A2P2L8J1_RHIMU</name>
<dbReference type="AlphaFoldDB" id="A0A2P2L8J1"/>